<keyword evidence="1" id="KW-0812">Transmembrane</keyword>
<dbReference type="AlphaFoldDB" id="A0A5B9QCQ0"/>
<dbReference type="InterPro" id="IPR011933">
    <property type="entry name" value="Double_TM_dom"/>
</dbReference>
<dbReference type="NCBIfam" id="TIGR02226">
    <property type="entry name" value="two_anch"/>
    <property type="match status" value="1"/>
</dbReference>
<dbReference type="RefSeq" id="WP_148074079.1">
    <property type="nucleotide sequence ID" value="NZ_CP042913.1"/>
</dbReference>
<dbReference type="InterPro" id="IPR024163">
    <property type="entry name" value="Aerotolerance_reg_N"/>
</dbReference>
<reference evidence="3 4" key="1">
    <citation type="submission" date="2019-08" db="EMBL/GenBank/DDBJ databases">
        <title>Deep-cultivation of Planctomycetes and their phenomic and genomic characterization uncovers novel biology.</title>
        <authorList>
            <person name="Wiegand S."/>
            <person name="Jogler M."/>
            <person name="Boedeker C."/>
            <person name="Pinto D."/>
            <person name="Vollmers J."/>
            <person name="Rivas-Marin E."/>
            <person name="Kohn T."/>
            <person name="Peeters S.H."/>
            <person name="Heuer A."/>
            <person name="Rast P."/>
            <person name="Oberbeckmann S."/>
            <person name="Bunk B."/>
            <person name="Jeske O."/>
            <person name="Meyerdierks A."/>
            <person name="Storesund J.E."/>
            <person name="Kallscheuer N."/>
            <person name="Luecker S."/>
            <person name="Lage O.M."/>
            <person name="Pohl T."/>
            <person name="Merkel B.J."/>
            <person name="Hornburger P."/>
            <person name="Mueller R.-W."/>
            <person name="Bruemmer F."/>
            <person name="Labrenz M."/>
            <person name="Spormann A.M."/>
            <person name="Op den Camp H."/>
            <person name="Overmann J."/>
            <person name="Amann R."/>
            <person name="Jetten M.S.M."/>
            <person name="Mascher T."/>
            <person name="Medema M.H."/>
            <person name="Devos D.P."/>
            <person name="Kaster A.-K."/>
            <person name="Ovreas L."/>
            <person name="Rohde M."/>
            <person name="Galperin M.Y."/>
            <person name="Jogler C."/>
        </authorList>
    </citation>
    <scope>NUCLEOTIDE SEQUENCE [LARGE SCALE GENOMIC DNA]</scope>
    <source>
        <strain evidence="3 4">Pr1d</strain>
    </source>
</reference>
<dbReference type="InterPro" id="IPR011635">
    <property type="entry name" value="CARDB"/>
</dbReference>
<accession>A0A5B9QCQ0</accession>
<dbReference type="InterPro" id="IPR002035">
    <property type="entry name" value="VWF_A"/>
</dbReference>
<dbReference type="Gene3D" id="2.60.40.10">
    <property type="entry name" value="Immunoglobulins"/>
    <property type="match status" value="1"/>
</dbReference>
<evidence type="ECO:0000313" key="3">
    <source>
        <dbReference type="EMBL" id="QEG35579.1"/>
    </source>
</evidence>
<dbReference type="KEGG" id="bgok:Pr1d_28800"/>
<keyword evidence="1" id="KW-1133">Transmembrane helix</keyword>
<dbReference type="SUPFAM" id="SSF52317">
    <property type="entry name" value="Class I glutamine amidotransferase-like"/>
    <property type="match status" value="1"/>
</dbReference>
<dbReference type="PANTHER" id="PTHR37464">
    <property type="entry name" value="BLL2463 PROTEIN"/>
    <property type="match status" value="1"/>
</dbReference>
<dbReference type="Pfam" id="PF07705">
    <property type="entry name" value="CARDB"/>
    <property type="match status" value="1"/>
</dbReference>
<feature type="transmembrane region" description="Helical" evidence="1">
    <location>
        <begin position="57"/>
        <end position="80"/>
    </location>
</feature>
<keyword evidence="1" id="KW-0472">Membrane</keyword>
<dbReference type="EMBL" id="CP042913">
    <property type="protein sequence ID" value="QEG35579.1"/>
    <property type="molecule type" value="Genomic_DNA"/>
</dbReference>
<feature type="domain" description="VWFA" evidence="2">
    <location>
        <begin position="93"/>
        <end position="240"/>
    </location>
</feature>
<gene>
    <name evidence="3" type="ORF">Pr1d_28800</name>
</gene>
<dbReference type="InterPro" id="IPR013783">
    <property type="entry name" value="Ig-like_fold"/>
</dbReference>
<evidence type="ECO:0000313" key="4">
    <source>
        <dbReference type="Proteomes" id="UP000323917"/>
    </source>
</evidence>
<dbReference type="Proteomes" id="UP000323917">
    <property type="component" value="Chromosome"/>
</dbReference>
<name>A0A5B9QCQ0_9BACT</name>
<organism evidence="3 4">
    <name type="scientific">Bythopirellula goksoeyrii</name>
    <dbReference type="NCBI Taxonomy" id="1400387"/>
    <lineage>
        <taxon>Bacteria</taxon>
        <taxon>Pseudomonadati</taxon>
        <taxon>Planctomycetota</taxon>
        <taxon>Planctomycetia</taxon>
        <taxon>Pirellulales</taxon>
        <taxon>Lacipirellulaceae</taxon>
        <taxon>Bythopirellula</taxon>
    </lineage>
</organism>
<protein>
    <recommendedName>
        <fullName evidence="2">VWFA domain-containing protein</fullName>
    </recommendedName>
</protein>
<dbReference type="PROSITE" id="PS50234">
    <property type="entry name" value="VWFA"/>
    <property type="match status" value="1"/>
</dbReference>
<dbReference type="InterPro" id="IPR036465">
    <property type="entry name" value="vWFA_dom_sf"/>
</dbReference>
<evidence type="ECO:0000256" key="1">
    <source>
        <dbReference type="SAM" id="Phobius"/>
    </source>
</evidence>
<keyword evidence="4" id="KW-1185">Reference proteome</keyword>
<evidence type="ECO:0000259" key="2">
    <source>
        <dbReference type="PROSITE" id="PS50234"/>
    </source>
</evidence>
<dbReference type="CDD" id="cd00198">
    <property type="entry name" value="vWFA"/>
    <property type="match status" value="1"/>
</dbReference>
<dbReference type="Gene3D" id="3.40.50.410">
    <property type="entry name" value="von Willebrand factor, type A domain"/>
    <property type="match status" value="1"/>
</dbReference>
<feature type="transmembrane region" description="Helical" evidence="1">
    <location>
        <begin position="6"/>
        <end position="25"/>
    </location>
</feature>
<dbReference type="Pfam" id="PF07584">
    <property type="entry name" value="BatA"/>
    <property type="match status" value="1"/>
</dbReference>
<dbReference type="SUPFAM" id="SSF53300">
    <property type="entry name" value="vWA-like"/>
    <property type="match status" value="1"/>
</dbReference>
<dbReference type="OrthoDB" id="237862at2"/>
<sequence length="739" mass="80945">MSFLFQSLLSIGLPLVALPLVIHLINLRRHQKVNWAAMDFLLESQKRNKKWIMLRQLLLLLLRTSAIALAVLMLAGPVLMSQWGSLLGSGVTHHVLLVDDSYSMADRSQDSTGWDEAKRAVSQILQQATAKAGTQKITLLRFSSATDLSAGNELKFASRTLDRETIEAINSALESEPVTETAAGPSEAFQAALALPESETGESRIAYVISDFRSTQWTDNNQTRQLLGQLRQQVADMHLVQCVDLTHPNLAITRLEPESGIRAAGVETWMEVSVSNFGDQAAVAVPVAVTQDGHKLPAVEFDEIAPGQTVTRRFRISFPDAGPHQLTAQLPSDALATDNSRYFACDVPNSFPLLVIDGSGAGDDSYYLRTALSPGGSAKPGWSPRVEPASFLRNHDQLEKFAAIFLLDVPRLDESEVSALEDYIRSGGGVAIFLGTEVQRSFYNEQLYRDGTGIMPVELDVPNQLLSVGDEETPDVEVEDHPVFRIFSGQRNSFLSVAKVNFYYAIKHLQDLPGDTRVLARLRNDAPFVVEKKLGKGRVVVQLCKLSPSPTTLGVWSNWCVNPVFPVVANELAGYLTAARRNFEVREVGSELSFNLAEDEYQPEVIVRAPQSGQEEVLNLSTRIEGGNYEVDAGKGNVSGIWQFELSPLQQANARKFIAVNVAPSEGDLNLLDRENLSAQLEGIDYRYSIASQLTASEDQLAGFRLGDTFLALLVIALIAEQCLAYKASYHGGVGGSSR</sequence>
<dbReference type="Pfam" id="PF13519">
    <property type="entry name" value="VWA_2"/>
    <property type="match status" value="1"/>
</dbReference>
<dbReference type="InterPro" id="IPR029062">
    <property type="entry name" value="Class_I_gatase-like"/>
</dbReference>
<proteinExistence type="predicted"/>
<dbReference type="Gene3D" id="3.40.50.880">
    <property type="match status" value="1"/>
</dbReference>
<dbReference type="PANTHER" id="PTHR37464:SF1">
    <property type="entry name" value="BLL2463 PROTEIN"/>
    <property type="match status" value="1"/>
</dbReference>